<dbReference type="AlphaFoldDB" id="A0A9D1MBC4"/>
<evidence type="ECO:0000313" key="5">
    <source>
        <dbReference type="EMBL" id="HIU57101.1"/>
    </source>
</evidence>
<comment type="caution">
    <text evidence="5">The sequence shown here is derived from an EMBL/GenBank/DDBJ whole genome shotgun (WGS) entry which is preliminary data.</text>
</comment>
<gene>
    <name evidence="5" type="primary">dprA</name>
    <name evidence="5" type="ORF">IAA61_04720</name>
</gene>
<dbReference type="Proteomes" id="UP000824109">
    <property type="component" value="Unassembled WGS sequence"/>
</dbReference>
<feature type="region of interest" description="Disordered" evidence="2">
    <location>
        <begin position="301"/>
        <end position="328"/>
    </location>
</feature>
<dbReference type="NCBIfam" id="TIGR00732">
    <property type="entry name" value="dprA"/>
    <property type="match status" value="1"/>
</dbReference>
<dbReference type="EMBL" id="DVNB01000049">
    <property type="protein sequence ID" value="HIU57101.1"/>
    <property type="molecule type" value="Genomic_DNA"/>
</dbReference>
<dbReference type="Pfam" id="PF17782">
    <property type="entry name" value="WHD_DprA"/>
    <property type="match status" value="1"/>
</dbReference>
<dbReference type="PANTHER" id="PTHR43022">
    <property type="entry name" value="PROTEIN SMF"/>
    <property type="match status" value="1"/>
</dbReference>
<dbReference type="Pfam" id="PF02481">
    <property type="entry name" value="DNA_processg_A"/>
    <property type="match status" value="1"/>
</dbReference>
<dbReference type="GO" id="GO:0009294">
    <property type="term" value="P:DNA-mediated transformation"/>
    <property type="evidence" value="ECO:0007669"/>
    <property type="project" value="InterPro"/>
</dbReference>
<feature type="domain" description="DprA winged helix" evidence="4">
    <location>
        <begin position="322"/>
        <end position="379"/>
    </location>
</feature>
<dbReference type="InterPro" id="IPR036388">
    <property type="entry name" value="WH-like_DNA-bd_sf"/>
</dbReference>
<dbReference type="PANTHER" id="PTHR43022:SF1">
    <property type="entry name" value="PROTEIN SMF"/>
    <property type="match status" value="1"/>
</dbReference>
<feature type="domain" description="Smf/DprA SLOG" evidence="3">
    <location>
        <begin position="76"/>
        <end position="285"/>
    </location>
</feature>
<dbReference type="Gene3D" id="1.10.10.10">
    <property type="entry name" value="Winged helix-like DNA-binding domain superfamily/Winged helix DNA-binding domain"/>
    <property type="match status" value="1"/>
</dbReference>
<organism evidence="5 6">
    <name type="scientific">Candidatus Ornithomonoglobus merdipullorum</name>
    <dbReference type="NCBI Taxonomy" id="2840895"/>
    <lineage>
        <taxon>Bacteria</taxon>
        <taxon>Bacillati</taxon>
        <taxon>Bacillota</taxon>
        <taxon>Clostridia</taxon>
        <taxon>Candidatus Ornithomonoglobus</taxon>
    </lineage>
</organism>
<reference evidence="5" key="2">
    <citation type="journal article" date="2021" name="PeerJ">
        <title>Extensive microbial diversity within the chicken gut microbiome revealed by metagenomics and culture.</title>
        <authorList>
            <person name="Gilroy R."/>
            <person name="Ravi A."/>
            <person name="Getino M."/>
            <person name="Pursley I."/>
            <person name="Horton D.L."/>
            <person name="Alikhan N.F."/>
            <person name="Baker D."/>
            <person name="Gharbi K."/>
            <person name="Hall N."/>
            <person name="Watson M."/>
            <person name="Adriaenssens E.M."/>
            <person name="Foster-Nyarko E."/>
            <person name="Jarju S."/>
            <person name="Secka A."/>
            <person name="Antonio M."/>
            <person name="Oren A."/>
            <person name="Chaudhuri R.R."/>
            <person name="La Ragione R."/>
            <person name="Hildebrand F."/>
            <person name="Pallen M.J."/>
        </authorList>
    </citation>
    <scope>NUCLEOTIDE SEQUENCE</scope>
    <source>
        <strain evidence="5">USAMLcec3-3695</strain>
    </source>
</reference>
<evidence type="ECO:0000259" key="4">
    <source>
        <dbReference type="Pfam" id="PF17782"/>
    </source>
</evidence>
<feature type="compositionally biased region" description="Basic and acidic residues" evidence="2">
    <location>
        <begin position="316"/>
        <end position="328"/>
    </location>
</feature>
<name>A0A9D1MBC4_9FIRM</name>
<evidence type="ECO:0000313" key="6">
    <source>
        <dbReference type="Proteomes" id="UP000824109"/>
    </source>
</evidence>
<accession>A0A9D1MBC4</accession>
<evidence type="ECO:0000256" key="1">
    <source>
        <dbReference type="ARBA" id="ARBA00006525"/>
    </source>
</evidence>
<evidence type="ECO:0000256" key="2">
    <source>
        <dbReference type="SAM" id="MobiDB-lite"/>
    </source>
</evidence>
<dbReference type="Gene3D" id="3.40.50.450">
    <property type="match status" value="1"/>
</dbReference>
<evidence type="ECO:0000259" key="3">
    <source>
        <dbReference type="Pfam" id="PF02481"/>
    </source>
</evidence>
<dbReference type="InterPro" id="IPR057666">
    <property type="entry name" value="DrpA_SLOG"/>
</dbReference>
<dbReference type="SUPFAM" id="SSF102405">
    <property type="entry name" value="MCP/YpsA-like"/>
    <property type="match status" value="1"/>
</dbReference>
<reference evidence="5" key="1">
    <citation type="submission" date="2020-10" db="EMBL/GenBank/DDBJ databases">
        <authorList>
            <person name="Gilroy R."/>
        </authorList>
    </citation>
    <scope>NUCLEOTIDE SEQUENCE</scope>
    <source>
        <strain evidence="5">USAMLcec3-3695</strain>
    </source>
</reference>
<dbReference type="InterPro" id="IPR041614">
    <property type="entry name" value="DprA_WH"/>
</dbReference>
<comment type="similarity">
    <text evidence="1">Belongs to the DprA/Smf family.</text>
</comment>
<protein>
    <submittedName>
        <fullName evidence="5">DNA-protecting protein DprA</fullName>
    </submittedName>
</protein>
<proteinExistence type="inferred from homology"/>
<sequence>MKNDIYWIWFAMRQGIGSRNKAALLELFGSARDIYECTDFSETDGLDADARRQLEDKSLDEANRAADKTADHGGCILTPEDEEYPFLLRHIADPPLALYVNGGTPWSRERLAIAIVGTRDCDDYGASVTGRLSYELARSGVMIVSGMARGIDGMAASAALDAGGETVAVLGSGLDVIYPREHKKLYDMITENGAVMTEYPPGTPPLKTHFPRRNRIIAGLANGMIVTQAPKRSGALITASCALDFGRDVFAVPGNIFERRNEGSNGLIRDGAKAVLDAEDVISEYPYISLTPLITDAKKKARYETRNKSKPQKQGLTEEEKKAMTEGLGKTEKAVVTRLFSGKAHIDELSRELGTDPAELGAALIMLEMRGTVKNVGGNIFALAEG</sequence>
<dbReference type="InterPro" id="IPR003488">
    <property type="entry name" value="DprA"/>
</dbReference>